<evidence type="ECO:0000313" key="8">
    <source>
        <dbReference type="EMBL" id="MEI5986179.1"/>
    </source>
</evidence>
<evidence type="ECO:0000313" key="9">
    <source>
        <dbReference type="Proteomes" id="UP001363035"/>
    </source>
</evidence>
<keyword evidence="1" id="KW-0805">Transcription regulation</keyword>
<sequence length="578" mass="67463">MFKRVILIFSFLLTQLFAVITLHAAQTNDSLANLSLEELISRADKYDNNVYLTYAEKKKWSPAEQLSLYQVHANRLINEGDLDAALTYFRKLDSLGSLYNDPFSQFVAKLSIGEIHYRQKDYAESKIAFEAAQPFIKEFPEGVDRILAASEYSFFYYLNGKFELYIKELEANNAKLDNLLKSSKLEATDRNYILLSKATLDVFLARGYLMNESFDKAESALANARRIIDEHFPDESLLTDVQQELVQGELYFFKKDFKTAIPYFQKIVNLEETSFKEFQYMAKVFLAISYYQLKDYDQSLKFAEDAVGQKIQVADYIDYEMEALRYAYLSSKELGDMDKAQQYSAIFLEQDEALNDTKRSNFVNSIINNLEVGKLKDDLQEKTKVNSNLRYVLIGLAVLIILLTVYVIYQRRMHKENKRRIEEYMDKLEREKTEPRKEIRVEEKPAVEIDASEPVEPIEPDERSIRLLEKLRLFEEGELFTDPKMSLSYLASHLETNTITLSKLINTYKEMNFNDYINGLRIKYIIEKIKNEPKFEQYKISYLAEVSGFSSHSIFSKAFKKSTGFTPSQFLDYLKEDR</sequence>
<dbReference type="PANTHER" id="PTHR43280">
    <property type="entry name" value="ARAC-FAMILY TRANSCRIPTIONAL REGULATOR"/>
    <property type="match status" value="1"/>
</dbReference>
<evidence type="ECO:0000259" key="7">
    <source>
        <dbReference type="PROSITE" id="PS01124"/>
    </source>
</evidence>
<keyword evidence="5" id="KW-1133">Transmembrane helix</keyword>
<dbReference type="PANTHER" id="PTHR43280:SF2">
    <property type="entry name" value="HTH-TYPE TRANSCRIPTIONAL REGULATOR EXSA"/>
    <property type="match status" value="1"/>
</dbReference>
<dbReference type="SMART" id="SM00342">
    <property type="entry name" value="HTH_ARAC"/>
    <property type="match status" value="1"/>
</dbReference>
<evidence type="ECO:0000256" key="3">
    <source>
        <dbReference type="ARBA" id="ARBA00023163"/>
    </source>
</evidence>
<evidence type="ECO:0000256" key="2">
    <source>
        <dbReference type="ARBA" id="ARBA00023125"/>
    </source>
</evidence>
<dbReference type="InterPro" id="IPR011990">
    <property type="entry name" value="TPR-like_helical_dom_sf"/>
</dbReference>
<dbReference type="SMART" id="SM00028">
    <property type="entry name" value="TPR"/>
    <property type="match status" value="3"/>
</dbReference>
<dbReference type="EMBL" id="JAYLLN010000046">
    <property type="protein sequence ID" value="MEI5986179.1"/>
    <property type="molecule type" value="Genomic_DNA"/>
</dbReference>
<gene>
    <name evidence="8" type="ORF">VJ786_14845</name>
</gene>
<evidence type="ECO:0000256" key="4">
    <source>
        <dbReference type="PROSITE-ProRule" id="PRU00339"/>
    </source>
</evidence>
<dbReference type="Gene3D" id="1.10.10.60">
    <property type="entry name" value="Homeodomain-like"/>
    <property type="match status" value="2"/>
</dbReference>
<dbReference type="PROSITE" id="PS50005">
    <property type="entry name" value="TPR"/>
    <property type="match status" value="1"/>
</dbReference>
<protein>
    <submittedName>
        <fullName evidence="8">Helix-turn-helix domain-containing protein</fullName>
    </submittedName>
</protein>
<feature type="domain" description="HTH araC/xylS-type" evidence="7">
    <location>
        <begin position="469"/>
        <end position="573"/>
    </location>
</feature>
<dbReference type="RefSeq" id="WP_336557981.1">
    <property type="nucleotide sequence ID" value="NZ_JAYLLN010000046.1"/>
</dbReference>
<dbReference type="SUPFAM" id="SSF46689">
    <property type="entry name" value="Homeodomain-like"/>
    <property type="match status" value="1"/>
</dbReference>
<dbReference type="Proteomes" id="UP001363035">
    <property type="component" value="Unassembled WGS sequence"/>
</dbReference>
<evidence type="ECO:0000256" key="5">
    <source>
        <dbReference type="SAM" id="Phobius"/>
    </source>
</evidence>
<dbReference type="InterPro" id="IPR019734">
    <property type="entry name" value="TPR_rpt"/>
</dbReference>
<dbReference type="Pfam" id="PF12833">
    <property type="entry name" value="HTH_18"/>
    <property type="match status" value="1"/>
</dbReference>
<feature type="transmembrane region" description="Helical" evidence="5">
    <location>
        <begin position="389"/>
        <end position="409"/>
    </location>
</feature>
<keyword evidence="4" id="KW-0802">TPR repeat</keyword>
<keyword evidence="6" id="KW-0732">Signal</keyword>
<keyword evidence="3" id="KW-0804">Transcription</keyword>
<proteinExistence type="predicted"/>
<keyword evidence="5" id="KW-0472">Membrane</keyword>
<dbReference type="InterPro" id="IPR018060">
    <property type="entry name" value="HTH_AraC"/>
</dbReference>
<evidence type="ECO:0000256" key="6">
    <source>
        <dbReference type="SAM" id="SignalP"/>
    </source>
</evidence>
<comment type="caution">
    <text evidence="8">The sequence shown here is derived from an EMBL/GenBank/DDBJ whole genome shotgun (WGS) entry which is preliminary data.</text>
</comment>
<accession>A0ABU8I9R7</accession>
<organism evidence="8 9">
    <name type="scientific">Sphingobacterium tenebrionis</name>
    <dbReference type="NCBI Taxonomy" id="3111775"/>
    <lineage>
        <taxon>Bacteria</taxon>
        <taxon>Pseudomonadati</taxon>
        <taxon>Bacteroidota</taxon>
        <taxon>Sphingobacteriia</taxon>
        <taxon>Sphingobacteriales</taxon>
        <taxon>Sphingobacteriaceae</taxon>
        <taxon>Sphingobacterium</taxon>
    </lineage>
</organism>
<dbReference type="SUPFAM" id="SSF48452">
    <property type="entry name" value="TPR-like"/>
    <property type="match status" value="2"/>
</dbReference>
<reference evidence="8 9" key="1">
    <citation type="submission" date="2024-01" db="EMBL/GenBank/DDBJ databases">
        <title>Sphingobacterium tenebrionis sp. nov., a novel endophyte isolated from tenebrio molitor intestines.</title>
        <authorList>
            <person name="Zhang C."/>
        </authorList>
    </citation>
    <scope>NUCLEOTIDE SEQUENCE [LARGE SCALE GENOMIC DNA]</scope>
    <source>
        <strain evidence="8 9">PU5-4</strain>
    </source>
</reference>
<feature type="chain" id="PRO_5046198320" evidence="6">
    <location>
        <begin position="25"/>
        <end position="578"/>
    </location>
</feature>
<dbReference type="Gene3D" id="1.25.40.10">
    <property type="entry name" value="Tetratricopeptide repeat domain"/>
    <property type="match status" value="2"/>
</dbReference>
<dbReference type="PROSITE" id="PS01124">
    <property type="entry name" value="HTH_ARAC_FAMILY_2"/>
    <property type="match status" value="1"/>
</dbReference>
<name>A0ABU8I9R7_9SPHI</name>
<dbReference type="InterPro" id="IPR009057">
    <property type="entry name" value="Homeodomain-like_sf"/>
</dbReference>
<keyword evidence="9" id="KW-1185">Reference proteome</keyword>
<evidence type="ECO:0000256" key="1">
    <source>
        <dbReference type="ARBA" id="ARBA00023015"/>
    </source>
</evidence>
<keyword evidence="5" id="KW-0812">Transmembrane</keyword>
<feature type="signal peptide" evidence="6">
    <location>
        <begin position="1"/>
        <end position="24"/>
    </location>
</feature>
<feature type="repeat" description="TPR" evidence="4">
    <location>
        <begin position="241"/>
        <end position="274"/>
    </location>
</feature>
<keyword evidence="2" id="KW-0238">DNA-binding</keyword>